<keyword evidence="9" id="KW-1185">Reference proteome</keyword>
<feature type="domain" description="EamA" evidence="7">
    <location>
        <begin position="172"/>
        <end position="306"/>
    </location>
</feature>
<evidence type="ECO:0000256" key="2">
    <source>
        <dbReference type="ARBA" id="ARBA00007362"/>
    </source>
</evidence>
<feature type="transmembrane region" description="Helical" evidence="6">
    <location>
        <begin position="235"/>
        <end position="254"/>
    </location>
</feature>
<dbReference type="SUPFAM" id="SSF103481">
    <property type="entry name" value="Multidrug resistance efflux transporter EmrE"/>
    <property type="match status" value="2"/>
</dbReference>
<feature type="transmembrane region" description="Helical" evidence="6">
    <location>
        <begin position="170"/>
        <end position="190"/>
    </location>
</feature>
<keyword evidence="3 6" id="KW-0812">Transmembrane</keyword>
<evidence type="ECO:0000313" key="8">
    <source>
        <dbReference type="EMBL" id="SDY79956.1"/>
    </source>
</evidence>
<dbReference type="PANTHER" id="PTHR32322">
    <property type="entry name" value="INNER MEMBRANE TRANSPORTER"/>
    <property type="match status" value="1"/>
</dbReference>
<keyword evidence="4 6" id="KW-1133">Transmembrane helix</keyword>
<name>A0A1H3MTQ1_9MICO</name>
<dbReference type="InterPro" id="IPR000620">
    <property type="entry name" value="EamA_dom"/>
</dbReference>
<dbReference type="InterPro" id="IPR037185">
    <property type="entry name" value="EmrE-like"/>
</dbReference>
<comment type="subcellular location">
    <subcellularLocation>
        <location evidence="1">Membrane</location>
        <topology evidence="1">Multi-pass membrane protein</topology>
    </subcellularLocation>
</comment>
<evidence type="ECO:0000256" key="3">
    <source>
        <dbReference type="ARBA" id="ARBA00022692"/>
    </source>
</evidence>
<dbReference type="RefSeq" id="WP_245741339.1">
    <property type="nucleotide sequence ID" value="NZ_FNPZ01000001.1"/>
</dbReference>
<comment type="similarity">
    <text evidence="2">Belongs to the EamA transporter family.</text>
</comment>
<keyword evidence="5 6" id="KW-0472">Membrane</keyword>
<feature type="transmembrane region" description="Helical" evidence="6">
    <location>
        <begin position="137"/>
        <end position="158"/>
    </location>
</feature>
<dbReference type="PANTHER" id="PTHR32322:SF2">
    <property type="entry name" value="EAMA DOMAIN-CONTAINING PROTEIN"/>
    <property type="match status" value="1"/>
</dbReference>
<evidence type="ECO:0000256" key="1">
    <source>
        <dbReference type="ARBA" id="ARBA00004141"/>
    </source>
</evidence>
<feature type="transmembrane region" description="Helical" evidence="6">
    <location>
        <begin position="16"/>
        <end position="36"/>
    </location>
</feature>
<dbReference type="STRING" id="381665.SAMN05216554_1559"/>
<feature type="transmembrane region" description="Helical" evidence="6">
    <location>
        <begin position="291"/>
        <end position="307"/>
    </location>
</feature>
<evidence type="ECO:0000256" key="6">
    <source>
        <dbReference type="SAM" id="Phobius"/>
    </source>
</evidence>
<organism evidence="8 9">
    <name type="scientific">Herbiconiux ginsengi</name>
    <dbReference type="NCBI Taxonomy" id="381665"/>
    <lineage>
        <taxon>Bacteria</taxon>
        <taxon>Bacillati</taxon>
        <taxon>Actinomycetota</taxon>
        <taxon>Actinomycetes</taxon>
        <taxon>Micrococcales</taxon>
        <taxon>Microbacteriaceae</taxon>
        <taxon>Herbiconiux</taxon>
    </lineage>
</organism>
<feature type="transmembrane region" description="Helical" evidence="6">
    <location>
        <begin position="105"/>
        <end position="125"/>
    </location>
</feature>
<dbReference type="AlphaFoldDB" id="A0A1H3MTQ1"/>
<evidence type="ECO:0000256" key="5">
    <source>
        <dbReference type="ARBA" id="ARBA00023136"/>
    </source>
</evidence>
<evidence type="ECO:0000256" key="4">
    <source>
        <dbReference type="ARBA" id="ARBA00022989"/>
    </source>
</evidence>
<dbReference type="Proteomes" id="UP000198891">
    <property type="component" value="Unassembled WGS sequence"/>
</dbReference>
<feature type="domain" description="EamA" evidence="7">
    <location>
        <begin position="22"/>
        <end position="151"/>
    </location>
</feature>
<protein>
    <submittedName>
        <fullName evidence="8">Permease of the drug/metabolite transporter (DMT) superfamily</fullName>
    </submittedName>
</protein>
<feature type="transmembrane region" description="Helical" evidence="6">
    <location>
        <begin position="266"/>
        <end position="285"/>
    </location>
</feature>
<feature type="transmembrane region" description="Helical" evidence="6">
    <location>
        <begin position="48"/>
        <end position="66"/>
    </location>
</feature>
<sequence length="327" mass="34805">MTQLRPESARARRSRLLVALQFTALGLVWGSSFLFMKVALGGVSFGQVAWTRLMLGALTLGILLLVVRTRMPRNPRVYLHFVVIGAFGCAVPYLLFAWAEQYVTSGLASIYNAVTPIATALMVTLAFRVEKLDRSRILGVTAGIIGVVVIIGPWSFVANEAAQGDLALELAGQLACLGSAVCYGFTFGYIRRFVTGHYPVTGLTAAFLQVGMGAVILLVLTPFVAIGPIGLDLPIVLSLLALGIAGTGVAYYWYMNVLNAWGPTATSTVTYLTPVVGVALGIVLLGETLSWNAPVGALLVFLGILLAQGRLRLPRRRHAQNGVSEAG</sequence>
<evidence type="ECO:0000313" key="9">
    <source>
        <dbReference type="Proteomes" id="UP000198891"/>
    </source>
</evidence>
<accession>A0A1H3MTQ1</accession>
<dbReference type="InterPro" id="IPR050638">
    <property type="entry name" value="AA-Vitamin_Transporters"/>
</dbReference>
<dbReference type="GO" id="GO:0016020">
    <property type="term" value="C:membrane"/>
    <property type="evidence" value="ECO:0007669"/>
    <property type="project" value="UniProtKB-SubCell"/>
</dbReference>
<evidence type="ECO:0000259" key="7">
    <source>
        <dbReference type="Pfam" id="PF00892"/>
    </source>
</evidence>
<proteinExistence type="inferred from homology"/>
<dbReference type="EMBL" id="FNPZ01000001">
    <property type="protein sequence ID" value="SDY79956.1"/>
    <property type="molecule type" value="Genomic_DNA"/>
</dbReference>
<reference evidence="8 9" key="1">
    <citation type="submission" date="2016-10" db="EMBL/GenBank/DDBJ databases">
        <authorList>
            <person name="de Groot N.N."/>
        </authorList>
    </citation>
    <scope>NUCLEOTIDE SEQUENCE [LARGE SCALE GENOMIC DNA]</scope>
    <source>
        <strain evidence="8 9">CGMCC 4.3491</strain>
    </source>
</reference>
<gene>
    <name evidence="8" type="ORF">SAMN05216554_1559</name>
</gene>
<feature type="transmembrane region" description="Helical" evidence="6">
    <location>
        <begin position="78"/>
        <end position="99"/>
    </location>
</feature>
<dbReference type="Pfam" id="PF00892">
    <property type="entry name" value="EamA"/>
    <property type="match status" value="2"/>
</dbReference>
<feature type="transmembrane region" description="Helical" evidence="6">
    <location>
        <begin position="202"/>
        <end position="229"/>
    </location>
</feature>